<keyword evidence="6" id="KW-1185">Reference proteome</keyword>
<dbReference type="Gene3D" id="1.20.5.170">
    <property type="match status" value="1"/>
</dbReference>
<dbReference type="PANTHER" id="PTHR40621">
    <property type="entry name" value="TRANSCRIPTION FACTOR KAPC-RELATED"/>
    <property type="match status" value="1"/>
</dbReference>
<dbReference type="Proteomes" id="UP000193642">
    <property type="component" value="Unassembled WGS sequence"/>
</dbReference>
<dbReference type="GO" id="GO:0090575">
    <property type="term" value="C:RNA polymerase II transcription regulator complex"/>
    <property type="evidence" value="ECO:0007669"/>
    <property type="project" value="TreeGrafter"/>
</dbReference>
<dbReference type="Pfam" id="PF00170">
    <property type="entry name" value="bZIP_1"/>
    <property type="match status" value="1"/>
</dbReference>
<dbReference type="SMART" id="SM00338">
    <property type="entry name" value="BRLZ"/>
    <property type="match status" value="1"/>
</dbReference>
<dbReference type="PROSITE" id="PS00036">
    <property type="entry name" value="BZIP_BASIC"/>
    <property type="match status" value="1"/>
</dbReference>
<comment type="subcellular location">
    <subcellularLocation>
        <location evidence="1">Nucleus</location>
    </subcellularLocation>
</comment>
<accession>A0A1Y2C3R2</accession>
<dbReference type="CDD" id="cd14688">
    <property type="entry name" value="bZIP_YAP"/>
    <property type="match status" value="1"/>
</dbReference>
<evidence type="ECO:0000256" key="2">
    <source>
        <dbReference type="ARBA" id="ARBA00023242"/>
    </source>
</evidence>
<feature type="domain" description="BZIP" evidence="4">
    <location>
        <begin position="90"/>
        <end position="105"/>
    </location>
</feature>
<dbReference type="InterPro" id="IPR046347">
    <property type="entry name" value="bZIP_sf"/>
</dbReference>
<protein>
    <recommendedName>
        <fullName evidence="4">BZIP domain-containing protein</fullName>
    </recommendedName>
</protein>
<dbReference type="STRING" id="329046.A0A1Y2C3R2"/>
<evidence type="ECO:0000313" key="6">
    <source>
        <dbReference type="Proteomes" id="UP000193642"/>
    </source>
</evidence>
<feature type="region of interest" description="Disordered" evidence="3">
    <location>
        <begin position="38"/>
        <end position="94"/>
    </location>
</feature>
<gene>
    <name evidence="5" type="ORF">BCR33DRAFT_337503</name>
</gene>
<sequence>MKCFEFSNLSEQDTHTMDAFFVPSLQTLQSLSSFAVAAPPPLQSQNPAKRSSKRSASQSDAASLAANQLDQEKPKRGRKLAPLPEEPENKRLAQNRIAQRAFRERKVNHVKDLETKVAELTAIVEGNTLMASALNCQPSKNVLRRLRRKTSRCVLKTTSYAKCLSPLILLRWSCLQLRAWICPPNVHFATPPNPNNHFNFQRYPSKRRLCQPVKCRFRQYAHAHERNEHPTPINQLCCCSCCCCPNPSPSCCFSCPSSNSSYCHSPSTCHCSNRCRTCHKAGPISPRLYVSPQL</sequence>
<evidence type="ECO:0000256" key="1">
    <source>
        <dbReference type="ARBA" id="ARBA00004123"/>
    </source>
</evidence>
<feature type="compositionally biased region" description="Low complexity" evidence="3">
    <location>
        <begin position="54"/>
        <end position="69"/>
    </location>
</feature>
<dbReference type="SUPFAM" id="SSF57959">
    <property type="entry name" value="Leucine zipper domain"/>
    <property type="match status" value="1"/>
</dbReference>
<evidence type="ECO:0000313" key="5">
    <source>
        <dbReference type="EMBL" id="ORY41668.1"/>
    </source>
</evidence>
<dbReference type="PANTHER" id="PTHR40621:SF6">
    <property type="entry name" value="AP-1-LIKE TRANSCRIPTION FACTOR YAP1-RELATED"/>
    <property type="match status" value="1"/>
</dbReference>
<comment type="caution">
    <text evidence="5">The sequence shown here is derived from an EMBL/GenBank/DDBJ whole genome shotgun (WGS) entry which is preliminary data.</text>
</comment>
<dbReference type="GO" id="GO:0000976">
    <property type="term" value="F:transcription cis-regulatory region binding"/>
    <property type="evidence" value="ECO:0007669"/>
    <property type="project" value="InterPro"/>
</dbReference>
<dbReference type="GO" id="GO:0001228">
    <property type="term" value="F:DNA-binding transcription activator activity, RNA polymerase II-specific"/>
    <property type="evidence" value="ECO:0007669"/>
    <property type="project" value="TreeGrafter"/>
</dbReference>
<organism evidence="5 6">
    <name type="scientific">Rhizoclosmatium globosum</name>
    <dbReference type="NCBI Taxonomy" id="329046"/>
    <lineage>
        <taxon>Eukaryota</taxon>
        <taxon>Fungi</taxon>
        <taxon>Fungi incertae sedis</taxon>
        <taxon>Chytridiomycota</taxon>
        <taxon>Chytridiomycota incertae sedis</taxon>
        <taxon>Chytridiomycetes</taxon>
        <taxon>Chytridiales</taxon>
        <taxon>Chytriomycetaceae</taxon>
        <taxon>Rhizoclosmatium</taxon>
    </lineage>
</organism>
<dbReference type="InterPro" id="IPR004827">
    <property type="entry name" value="bZIP"/>
</dbReference>
<keyword evidence="2" id="KW-0539">Nucleus</keyword>
<evidence type="ECO:0000256" key="3">
    <source>
        <dbReference type="SAM" id="MobiDB-lite"/>
    </source>
</evidence>
<reference evidence="5 6" key="1">
    <citation type="submission" date="2016-07" db="EMBL/GenBank/DDBJ databases">
        <title>Pervasive Adenine N6-methylation of Active Genes in Fungi.</title>
        <authorList>
            <consortium name="DOE Joint Genome Institute"/>
            <person name="Mondo S.J."/>
            <person name="Dannebaum R.O."/>
            <person name="Kuo R.C."/>
            <person name="Labutti K."/>
            <person name="Haridas S."/>
            <person name="Kuo A."/>
            <person name="Salamov A."/>
            <person name="Ahrendt S.R."/>
            <person name="Lipzen A."/>
            <person name="Sullivan W."/>
            <person name="Andreopoulos W.B."/>
            <person name="Clum A."/>
            <person name="Lindquist E."/>
            <person name="Daum C."/>
            <person name="Ramamoorthy G.K."/>
            <person name="Gryganskyi A."/>
            <person name="Culley D."/>
            <person name="Magnuson J.K."/>
            <person name="James T.Y."/>
            <person name="O'Malley M.A."/>
            <person name="Stajich J.E."/>
            <person name="Spatafora J.W."/>
            <person name="Visel A."/>
            <person name="Grigoriev I.V."/>
        </authorList>
    </citation>
    <scope>NUCLEOTIDE SEQUENCE [LARGE SCALE GENOMIC DNA]</scope>
    <source>
        <strain evidence="5 6">JEL800</strain>
    </source>
</reference>
<evidence type="ECO:0000259" key="4">
    <source>
        <dbReference type="PROSITE" id="PS00036"/>
    </source>
</evidence>
<dbReference type="EMBL" id="MCGO01000031">
    <property type="protein sequence ID" value="ORY41668.1"/>
    <property type="molecule type" value="Genomic_DNA"/>
</dbReference>
<dbReference type="InterPro" id="IPR050936">
    <property type="entry name" value="AP-1-like"/>
</dbReference>
<dbReference type="AlphaFoldDB" id="A0A1Y2C3R2"/>
<name>A0A1Y2C3R2_9FUNG</name>
<proteinExistence type="predicted"/>
<dbReference type="OrthoDB" id="2593073at2759"/>